<dbReference type="Pfam" id="PF00443">
    <property type="entry name" value="UCH"/>
    <property type="match status" value="1"/>
</dbReference>
<evidence type="ECO:0000259" key="12">
    <source>
        <dbReference type="PROSITE" id="PS50271"/>
    </source>
</evidence>
<feature type="compositionally biased region" description="Acidic residues" evidence="10">
    <location>
        <begin position="29"/>
        <end position="42"/>
    </location>
</feature>
<dbReference type="Gene3D" id="3.90.70.10">
    <property type="entry name" value="Cysteine proteinases"/>
    <property type="match status" value="1"/>
</dbReference>
<dbReference type="PROSITE" id="PS50235">
    <property type="entry name" value="USP_3"/>
    <property type="match status" value="1"/>
</dbReference>
<dbReference type="FunCoup" id="A0A151ZFL8">
    <property type="interactions" value="535"/>
</dbReference>
<dbReference type="InterPro" id="IPR013083">
    <property type="entry name" value="Znf_RING/FYVE/PHD"/>
</dbReference>
<dbReference type="PANTHER" id="PTHR21646">
    <property type="entry name" value="UBIQUITIN CARBOXYL-TERMINAL HYDROLASE"/>
    <property type="match status" value="1"/>
</dbReference>
<dbReference type="InterPro" id="IPR050185">
    <property type="entry name" value="Ub_carboxyl-term_hydrolase"/>
</dbReference>
<protein>
    <submittedName>
        <fullName evidence="13">SAP DNA-binding domain-containing protein</fullName>
    </submittedName>
</protein>
<dbReference type="EMBL" id="LODT01000028">
    <property type="protein sequence ID" value="KYQ92771.1"/>
    <property type="molecule type" value="Genomic_DNA"/>
</dbReference>
<dbReference type="InterPro" id="IPR001394">
    <property type="entry name" value="Peptidase_C19_UCH"/>
</dbReference>
<keyword evidence="3" id="KW-0479">Metal-binding</keyword>
<dbReference type="SUPFAM" id="SSF57850">
    <property type="entry name" value="RING/U-box"/>
    <property type="match status" value="1"/>
</dbReference>
<evidence type="ECO:0000256" key="1">
    <source>
        <dbReference type="ARBA" id="ARBA00004123"/>
    </source>
</evidence>
<evidence type="ECO:0000256" key="9">
    <source>
        <dbReference type="PROSITE-ProRule" id="PRU00502"/>
    </source>
</evidence>
<dbReference type="PANTHER" id="PTHR21646:SF16">
    <property type="entry name" value="U4_U6.U5 TRI-SNRNP-ASSOCIATED PROTEIN 2"/>
    <property type="match status" value="1"/>
</dbReference>
<dbReference type="PROSITE" id="PS50271">
    <property type="entry name" value="ZF_UBP"/>
    <property type="match status" value="1"/>
</dbReference>
<evidence type="ECO:0000256" key="4">
    <source>
        <dbReference type="ARBA" id="ARBA00022728"/>
    </source>
</evidence>
<dbReference type="GO" id="GO:0016579">
    <property type="term" value="P:protein deubiquitination"/>
    <property type="evidence" value="ECO:0007669"/>
    <property type="project" value="InterPro"/>
</dbReference>
<feature type="compositionally biased region" description="Basic and acidic residues" evidence="10">
    <location>
        <begin position="1"/>
        <end position="28"/>
    </location>
</feature>
<keyword evidence="4" id="KW-0747">Spliceosome</keyword>
<dbReference type="AlphaFoldDB" id="A0A151ZFL8"/>
<evidence type="ECO:0000256" key="3">
    <source>
        <dbReference type="ARBA" id="ARBA00022723"/>
    </source>
</evidence>
<dbReference type="Pfam" id="PF02148">
    <property type="entry name" value="zf-UBP"/>
    <property type="match status" value="1"/>
</dbReference>
<evidence type="ECO:0000256" key="2">
    <source>
        <dbReference type="ARBA" id="ARBA00022664"/>
    </source>
</evidence>
<keyword evidence="5 9" id="KW-0863">Zinc-finger</keyword>
<dbReference type="SUPFAM" id="SSF54001">
    <property type="entry name" value="Cysteine proteinases"/>
    <property type="match status" value="1"/>
</dbReference>
<dbReference type="GO" id="GO:0008270">
    <property type="term" value="F:zinc ion binding"/>
    <property type="evidence" value="ECO:0007669"/>
    <property type="project" value="UniProtKB-KW"/>
</dbReference>
<dbReference type="InParanoid" id="A0A151ZFL8"/>
<proteinExistence type="predicted"/>
<evidence type="ECO:0000256" key="8">
    <source>
        <dbReference type="ARBA" id="ARBA00023242"/>
    </source>
</evidence>
<dbReference type="Gene3D" id="3.30.40.10">
    <property type="entry name" value="Zinc/RING finger domain, C3HC4 (zinc finger)"/>
    <property type="match status" value="1"/>
</dbReference>
<keyword evidence="14" id="KW-1185">Reference proteome</keyword>
<evidence type="ECO:0000256" key="6">
    <source>
        <dbReference type="ARBA" id="ARBA00022833"/>
    </source>
</evidence>
<dbReference type="SMART" id="SM00290">
    <property type="entry name" value="ZnF_UBP"/>
    <property type="match status" value="1"/>
</dbReference>
<comment type="caution">
    <text evidence="13">The sequence shown here is derived from an EMBL/GenBank/DDBJ whole genome shotgun (WGS) entry which is preliminary data.</text>
</comment>
<sequence length="512" mass="59922">MSENSKKRSLSEIEDNSKVELEHKKKDDNEEEEEEDDDDDGDITNQRVKKKLHLQRKDCPYLDTVNRNLIDFDFEKVCSVSFNNHNVYMCLVCGKSFQGKSQDSYANLHCLQSNHHVFINLHNQKIYCLPDDYEVIDSSLDDIKYLLNPTYSKEQIQKLDENSKYSRALDGTQYLSGMVGLNVIKNNSYFNVCIQLLSKVPMLRNYFIDNTLSTKVQLSKSPLSQSLSELLRKVWNYRNFKSQVSPLEMMQVVQNISNRKFVIGENSDPLDLLQWLLNQCHQELGGTKDINSSIIYQTFAGEIQLTSKILLNKESNNNSKEQTLSEQQQKDSKKFKITKTKQPFLFLSLDLPPKPVFKDEKDKSILPQVSLFTLLEKYSGRENTMLNGDIKSYKILKLPEYLIFVIKRFSENNFHWQKEPTIVNFPLKNLDLSEYLNIEQKETYNLHSLIKHESNSLVRYEGEPDDSKYSIYINHKATDKWFEFQDLVVKKTMTQLINVSECYLLVYEKNKK</sequence>
<evidence type="ECO:0000313" key="14">
    <source>
        <dbReference type="Proteomes" id="UP000076078"/>
    </source>
</evidence>
<dbReference type="OrthoDB" id="10263353at2759"/>
<dbReference type="STRING" id="361077.A0A151ZFL8"/>
<evidence type="ECO:0000256" key="7">
    <source>
        <dbReference type="ARBA" id="ARBA00023187"/>
    </source>
</evidence>
<keyword evidence="2" id="KW-0507">mRNA processing</keyword>
<keyword evidence="8" id="KW-0539">Nucleus</keyword>
<organism evidence="13 14">
    <name type="scientific">Tieghemostelium lacteum</name>
    <name type="common">Slime mold</name>
    <name type="synonym">Dictyostelium lacteum</name>
    <dbReference type="NCBI Taxonomy" id="361077"/>
    <lineage>
        <taxon>Eukaryota</taxon>
        <taxon>Amoebozoa</taxon>
        <taxon>Evosea</taxon>
        <taxon>Eumycetozoa</taxon>
        <taxon>Dictyostelia</taxon>
        <taxon>Dictyosteliales</taxon>
        <taxon>Raperosteliaceae</taxon>
        <taxon>Tieghemostelium</taxon>
    </lineage>
</organism>
<gene>
    <name evidence="13" type="ORF">DLAC_05350</name>
</gene>
<dbReference type="OMA" id="QLRRFKC"/>
<dbReference type="Proteomes" id="UP000076078">
    <property type="component" value="Unassembled WGS sequence"/>
</dbReference>
<feature type="region of interest" description="Disordered" evidence="10">
    <location>
        <begin position="1"/>
        <end position="44"/>
    </location>
</feature>
<keyword evidence="7" id="KW-0508">mRNA splicing</keyword>
<dbReference type="GO" id="GO:0005681">
    <property type="term" value="C:spliceosomal complex"/>
    <property type="evidence" value="ECO:0007669"/>
    <property type="project" value="UniProtKB-KW"/>
</dbReference>
<dbReference type="InterPro" id="IPR001607">
    <property type="entry name" value="Znf_UBP"/>
</dbReference>
<dbReference type="CDD" id="cd02669">
    <property type="entry name" value="Peptidase_C19M"/>
    <property type="match status" value="1"/>
</dbReference>
<evidence type="ECO:0000256" key="10">
    <source>
        <dbReference type="SAM" id="MobiDB-lite"/>
    </source>
</evidence>
<dbReference type="GO" id="GO:0004843">
    <property type="term" value="F:cysteine-type deubiquitinase activity"/>
    <property type="evidence" value="ECO:0007669"/>
    <property type="project" value="InterPro"/>
</dbReference>
<dbReference type="GO" id="GO:0000245">
    <property type="term" value="P:spliceosomal complex assembly"/>
    <property type="evidence" value="ECO:0007669"/>
    <property type="project" value="InterPro"/>
</dbReference>
<comment type="subcellular location">
    <subcellularLocation>
        <location evidence="1">Nucleus</location>
    </subcellularLocation>
</comment>
<dbReference type="GO" id="GO:0003677">
    <property type="term" value="F:DNA binding"/>
    <property type="evidence" value="ECO:0007669"/>
    <property type="project" value="UniProtKB-KW"/>
</dbReference>
<dbReference type="InterPro" id="IPR038765">
    <property type="entry name" value="Papain-like_cys_pep_sf"/>
</dbReference>
<evidence type="ECO:0000313" key="13">
    <source>
        <dbReference type="EMBL" id="KYQ92771.1"/>
    </source>
</evidence>
<evidence type="ECO:0000259" key="11">
    <source>
        <dbReference type="PROSITE" id="PS50235"/>
    </source>
</evidence>
<accession>A0A151ZFL8</accession>
<feature type="domain" description="UBP-type" evidence="12">
    <location>
        <begin position="57"/>
        <end position="154"/>
    </location>
</feature>
<keyword evidence="6" id="KW-0862">Zinc</keyword>
<dbReference type="InterPro" id="IPR033809">
    <property type="entry name" value="USP39"/>
</dbReference>
<dbReference type="InterPro" id="IPR028889">
    <property type="entry name" value="USP"/>
</dbReference>
<keyword evidence="13" id="KW-0238">DNA-binding</keyword>
<feature type="domain" description="USP" evidence="11">
    <location>
        <begin position="179"/>
        <end position="510"/>
    </location>
</feature>
<name>A0A151ZFL8_TIELA</name>
<reference evidence="13 14" key="1">
    <citation type="submission" date="2015-12" db="EMBL/GenBank/DDBJ databases">
        <title>Dictyostelia acquired genes for synthesis and detection of signals that induce cell-type specialization by lateral gene transfer from prokaryotes.</title>
        <authorList>
            <person name="Gloeckner G."/>
            <person name="Schaap P."/>
        </authorList>
    </citation>
    <scope>NUCLEOTIDE SEQUENCE [LARGE SCALE GENOMIC DNA]</scope>
    <source>
        <strain evidence="13 14">TK</strain>
    </source>
</reference>
<evidence type="ECO:0000256" key="5">
    <source>
        <dbReference type="ARBA" id="ARBA00022771"/>
    </source>
</evidence>